<evidence type="ECO:0000313" key="5">
    <source>
        <dbReference type="Proteomes" id="UP000002669"/>
    </source>
</evidence>
<gene>
    <name evidence="4" type="ORF">MGYG_06422</name>
</gene>
<dbReference type="AlphaFoldDB" id="E4UZ95"/>
<sequence>MPRIPYSLLLRARRIDPLLPPLLQECRDLCSAKNELRWLTEYARSHGTSREAWSWRQRLQSLVCQRAAGKPLQYILGDQPFGELTILCREGVLIPRLDTESYTTRIAQRLLAENRHNPTRSLRIIDICTGTGCIPLLLHSLLAPSIPTLSIIGVDISSTALSLAKKNLEYNIGNGSLLSRARDEVRFVHADILDPCSLKPDGSELGTLLSRSGQDHSDRLDLLISNPPYISPREFANGTTRRSVRLYEPALALVPPPIRHVDISSESARADSFYPRLLDISAQLDARFTVLECGDPAQARRVATMVDDKGQNPPLQFQGDVKTEVWRCDWDAYSHNTSGNIASDDQGESATVDVTAKPDQGARAVVLSKC</sequence>
<dbReference type="InterPro" id="IPR004556">
    <property type="entry name" value="HemK-like"/>
</dbReference>
<keyword evidence="5" id="KW-1185">Reference proteome</keyword>
<keyword evidence="2 4" id="KW-0808">Transferase</keyword>
<dbReference type="SUPFAM" id="SSF53335">
    <property type="entry name" value="S-adenosyl-L-methionine-dependent methyltransferases"/>
    <property type="match status" value="1"/>
</dbReference>
<dbReference type="OMA" id="MPRIPYS"/>
<reference evidence="5" key="1">
    <citation type="journal article" date="2012" name="MBio">
        <title>Comparative genome analysis of Trichophyton rubrum and related dermatophytes reveals candidate genes involved in infection.</title>
        <authorList>
            <person name="Martinez D.A."/>
            <person name="Oliver B.G."/>
            <person name="Graeser Y."/>
            <person name="Goldberg J.M."/>
            <person name="Li W."/>
            <person name="Martinez-Rossi N.M."/>
            <person name="Monod M."/>
            <person name="Shelest E."/>
            <person name="Barton R.C."/>
            <person name="Birch E."/>
            <person name="Brakhage A.A."/>
            <person name="Chen Z."/>
            <person name="Gurr S.J."/>
            <person name="Heiman D."/>
            <person name="Heitman J."/>
            <person name="Kosti I."/>
            <person name="Rossi A."/>
            <person name="Saif S."/>
            <person name="Samalova M."/>
            <person name="Saunders C.W."/>
            <person name="Shea T."/>
            <person name="Summerbell R.C."/>
            <person name="Xu J."/>
            <person name="Young S."/>
            <person name="Zeng Q."/>
            <person name="Birren B.W."/>
            <person name="Cuomo C.A."/>
            <person name="White T.C."/>
        </authorList>
    </citation>
    <scope>NUCLEOTIDE SEQUENCE [LARGE SCALE GENOMIC DNA]</scope>
    <source>
        <strain evidence="5">ATCC MYA-4604 / CBS 118893</strain>
    </source>
</reference>
<dbReference type="GO" id="GO:0005739">
    <property type="term" value="C:mitochondrion"/>
    <property type="evidence" value="ECO:0007669"/>
    <property type="project" value="TreeGrafter"/>
</dbReference>
<dbReference type="Proteomes" id="UP000002669">
    <property type="component" value="Unassembled WGS sequence"/>
</dbReference>
<accession>E4UZ95</accession>
<proteinExistence type="predicted"/>
<dbReference type="GO" id="GO:0032259">
    <property type="term" value="P:methylation"/>
    <property type="evidence" value="ECO:0007669"/>
    <property type="project" value="UniProtKB-KW"/>
</dbReference>
<name>E4UZ95_ARTGP</name>
<keyword evidence="1 4" id="KW-0489">Methyltransferase</keyword>
<dbReference type="STRING" id="535722.E4UZ95"/>
<dbReference type="GeneID" id="10027135"/>
<dbReference type="Gene3D" id="1.10.8.10">
    <property type="entry name" value="DNA helicase RuvA subunit, C-terminal domain"/>
    <property type="match status" value="1"/>
</dbReference>
<dbReference type="Gene3D" id="3.40.50.150">
    <property type="entry name" value="Vaccinia Virus protein VP39"/>
    <property type="match status" value="1"/>
</dbReference>
<evidence type="ECO:0000313" key="4">
    <source>
        <dbReference type="EMBL" id="EFR03425.1"/>
    </source>
</evidence>
<dbReference type="InterPro" id="IPR002052">
    <property type="entry name" value="DNA_methylase_N6_adenine_CS"/>
</dbReference>
<evidence type="ECO:0000256" key="1">
    <source>
        <dbReference type="ARBA" id="ARBA00022603"/>
    </source>
</evidence>
<dbReference type="PANTHER" id="PTHR18895">
    <property type="entry name" value="HEMK METHYLTRANSFERASE"/>
    <property type="match status" value="1"/>
</dbReference>
<dbReference type="CDD" id="cd02440">
    <property type="entry name" value="AdoMet_MTases"/>
    <property type="match status" value="1"/>
</dbReference>
<dbReference type="VEuPathDB" id="FungiDB:MGYG_06422"/>
<dbReference type="EMBL" id="DS989826">
    <property type="protein sequence ID" value="EFR03425.1"/>
    <property type="molecule type" value="Genomic_DNA"/>
</dbReference>
<dbReference type="RefSeq" id="XP_003171879.1">
    <property type="nucleotide sequence ID" value="XM_003171831.1"/>
</dbReference>
<dbReference type="eggNOG" id="KOG2904">
    <property type="taxonomic scope" value="Eukaryota"/>
</dbReference>
<dbReference type="GO" id="GO:0008276">
    <property type="term" value="F:protein methyltransferase activity"/>
    <property type="evidence" value="ECO:0007669"/>
    <property type="project" value="InterPro"/>
</dbReference>
<keyword evidence="3" id="KW-0949">S-adenosyl-L-methionine</keyword>
<protein>
    <submittedName>
        <fullName evidence="4">Mitochondrial N(5)-glutamine methyltransferase MTQ1</fullName>
    </submittedName>
</protein>
<evidence type="ECO:0000256" key="3">
    <source>
        <dbReference type="ARBA" id="ARBA00022691"/>
    </source>
</evidence>
<evidence type="ECO:0000256" key="2">
    <source>
        <dbReference type="ARBA" id="ARBA00022679"/>
    </source>
</evidence>
<dbReference type="InterPro" id="IPR029063">
    <property type="entry name" value="SAM-dependent_MTases_sf"/>
</dbReference>
<dbReference type="OrthoDB" id="269872at2759"/>
<dbReference type="HOGENOM" id="CLU_018398_0_0_1"/>
<dbReference type="NCBIfam" id="TIGR00536">
    <property type="entry name" value="hemK_fam"/>
    <property type="match status" value="1"/>
</dbReference>
<dbReference type="PANTHER" id="PTHR18895:SF74">
    <property type="entry name" value="MTRF1L RELEASE FACTOR GLUTAMINE METHYLTRANSFERASE"/>
    <property type="match status" value="1"/>
</dbReference>
<dbReference type="FunCoup" id="E4UZ95">
    <property type="interactions" value="74"/>
</dbReference>
<dbReference type="InParanoid" id="E4UZ95"/>
<dbReference type="PROSITE" id="PS00092">
    <property type="entry name" value="N6_MTASE"/>
    <property type="match status" value="1"/>
</dbReference>
<dbReference type="InterPro" id="IPR050320">
    <property type="entry name" value="N5-glutamine_MTase"/>
</dbReference>
<dbReference type="GO" id="GO:0003676">
    <property type="term" value="F:nucleic acid binding"/>
    <property type="evidence" value="ECO:0007669"/>
    <property type="project" value="InterPro"/>
</dbReference>
<organism evidence="5">
    <name type="scientific">Arthroderma gypseum (strain ATCC MYA-4604 / CBS 118893)</name>
    <name type="common">Microsporum gypseum</name>
    <dbReference type="NCBI Taxonomy" id="535722"/>
    <lineage>
        <taxon>Eukaryota</taxon>
        <taxon>Fungi</taxon>
        <taxon>Dikarya</taxon>
        <taxon>Ascomycota</taxon>
        <taxon>Pezizomycotina</taxon>
        <taxon>Eurotiomycetes</taxon>
        <taxon>Eurotiomycetidae</taxon>
        <taxon>Onygenales</taxon>
        <taxon>Arthrodermataceae</taxon>
        <taxon>Nannizzia</taxon>
    </lineage>
</organism>